<dbReference type="PANTHER" id="PTHR10545:SF29">
    <property type="entry name" value="GH14572P-RELATED"/>
    <property type="match status" value="1"/>
</dbReference>
<evidence type="ECO:0000256" key="1">
    <source>
        <dbReference type="ARBA" id="ARBA00022679"/>
    </source>
</evidence>
<evidence type="ECO:0000259" key="3">
    <source>
        <dbReference type="PROSITE" id="PS51186"/>
    </source>
</evidence>
<dbReference type="AlphaFoldDB" id="A0A859FK23"/>
<gene>
    <name evidence="4" type="ORF">FLK61_24435</name>
</gene>
<dbReference type="KEGG" id="psua:FLK61_24435"/>
<sequence length="130" mass="15104">MLQYIVDFYEQQDPNEEELEKLIKRLATEPEFGVQFVAEFDGSLVGFSTLYFGFSTLRVQKTATMNDLFVTSRVRGEKIGERLFTATLDYVRDNGYAYMAWETATDNIVAQTLYEKMGGKKADWLFYEIE</sequence>
<dbReference type="SUPFAM" id="SSF55729">
    <property type="entry name" value="Acyl-CoA N-acyltransferases (Nat)"/>
    <property type="match status" value="1"/>
</dbReference>
<organism evidence="4 5">
    <name type="scientific">Paenalkalicoccus suaedae</name>
    <dbReference type="NCBI Taxonomy" id="2592382"/>
    <lineage>
        <taxon>Bacteria</taxon>
        <taxon>Bacillati</taxon>
        <taxon>Bacillota</taxon>
        <taxon>Bacilli</taxon>
        <taxon>Bacillales</taxon>
        <taxon>Bacillaceae</taxon>
        <taxon>Paenalkalicoccus</taxon>
    </lineage>
</organism>
<dbReference type="Gene3D" id="3.40.630.30">
    <property type="match status" value="1"/>
</dbReference>
<dbReference type="PANTHER" id="PTHR10545">
    <property type="entry name" value="DIAMINE N-ACETYLTRANSFERASE"/>
    <property type="match status" value="1"/>
</dbReference>
<name>A0A859FK23_9BACI</name>
<dbReference type="Proteomes" id="UP000318138">
    <property type="component" value="Chromosome"/>
</dbReference>
<reference evidence="5" key="1">
    <citation type="submission" date="2019-07" db="EMBL/GenBank/DDBJ databases">
        <title>Bacillus alkalisoli sp. nov. isolated from saline soil.</title>
        <authorList>
            <person name="Sun J.-Q."/>
            <person name="Xu L."/>
        </authorList>
    </citation>
    <scope>NUCLEOTIDE SEQUENCE [LARGE SCALE GENOMIC DNA]</scope>
    <source>
        <strain evidence="5">M4U3P1</strain>
    </source>
</reference>
<dbReference type="GO" id="GO:0008080">
    <property type="term" value="F:N-acetyltransferase activity"/>
    <property type="evidence" value="ECO:0007669"/>
    <property type="project" value="TreeGrafter"/>
</dbReference>
<evidence type="ECO:0000313" key="4">
    <source>
        <dbReference type="EMBL" id="QKS73147.1"/>
    </source>
</evidence>
<dbReference type="PROSITE" id="PS51186">
    <property type="entry name" value="GNAT"/>
    <property type="match status" value="1"/>
</dbReference>
<keyword evidence="2" id="KW-0012">Acyltransferase</keyword>
<dbReference type="InterPro" id="IPR000182">
    <property type="entry name" value="GNAT_dom"/>
</dbReference>
<keyword evidence="1 4" id="KW-0808">Transferase</keyword>
<dbReference type="EMBL" id="CP041372">
    <property type="protein sequence ID" value="QKS73147.1"/>
    <property type="molecule type" value="Genomic_DNA"/>
</dbReference>
<dbReference type="Pfam" id="PF00583">
    <property type="entry name" value="Acetyltransf_1"/>
    <property type="match status" value="1"/>
</dbReference>
<accession>A0A859FK23</accession>
<dbReference type="InterPro" id="IPR016181">
    <property type="entry name" value="Acyl_CoA_acyltransferase"/>
</dbReference>
<evidence type="ECO:0000256" key="2">
    <source>
        <dbReference type="ARBA" id="ARBA00023315"/>
    </source>
</evidence>
<feature type="domain" description="N-acetyltransferase" evidence="3">
    <location>
        <begin position="1"/>
        <end position="130"/>
    </location>
</feature>
<evidence type="ECO:0000313" key="5">
    <source>
        <dbReference type="Proteomes" id="UP000318138"/>
    </source>
</evidence>
<protein>
    <submittedName>
        <fullName evidence="4">GNAT family N-acetyltransferase</fullName>
    </submittedName>
</protein>
<dbReference type="InterPro" id="IPR051016">
    <property type="entry name" value="Diverse_Substrate_AcTransf"/>
</dbReference>
<proteinExistence type="predicted"/>
<dbReference type="CDD" id="cd04301">
    <property type="entry name" value="NAT_SF"/>
    <property type="match status" value="1"/>
</dbReference>
<keyword evidence="5" id="KW-1185">Reference proteome</keyword>